<dbReference type="AlphaFoldDB" id="A0A368VY93"/>
<dbReference type="InterPro" id="IPR000182">
    <property type="entry name" value="GNAT_dom"/>
</dbReference>
<name>A0A368VY93_9ACTN</name>
<organism evidence="4 5">
    <name type="scientific">Halopolyspora algeriensis</name>
    <dbReference type="NCBI Taxonomy" id="1500506"/>
    <lineage>
        <taxon>Bacteria</taxon>
        <taxon>Bacillati</taxon>
        <taxon>Actinomycetota</taxon>
        <taxon>Actinomycetes</taxon>
        <taxon>Actinomycetes incertae sedis</taxon>
        <taxon>Halopolyspora</taxon>
    </lineage>
</organism>
<dbReference type="PANTHER" id="PTHR43072:SF23">
    <property type="entry name" value="UPF0039 PROTEIN C11D3.02C"/>
    <property type="match status" value="1"/>
</dbReference>
<protein>
    <submittedName>
        <fullName evidence="4">Phosphinothricin acetyltransferase</fullName>
    </submittedName>
</protein>
<gene>
    <name evidence="4" type="ORF">DFQ14_101297</name>
</gene>
<dbReference type="InterPro" id="IPR016181">
    <property type="entry name" value="Acyl_CoA_acyltransferase"/>
</dbReference>
<dbReference type="EMBL" id="QPJC01000001">
    <property type="protein sequence ID" value="RCW46957.1"/>
    <property type="molecule type" value="Genomic_DNA"/>
</dbReference>
<comment type="caution">
    <text evidence="4">The sequence shown here is derived from an EMBL/GenBank/DDBJ whole genome shotgun (WGS) entry which is preliminary data.</text>
</comment>
<sequence>MKEQSRGLVTYSHRLATREDLPAIVDIYNSAILEKASTCDLEPVSVASRKAWFDESRPDHRPIWVGYETDRPQTVTGYLTFDPFLNGRPGYDVTADVAVYLHSDHRSRGQGTYLLGEAVAHAPKLGVRTLATTIFAANAASLRLFSSHGFQEWGRLPGVADLGGDVIHDVVLVGRPVGDTAQ</sequence>
<keyword evidence="1 4" id="KW-0808">Transferase</keyword>
<dbReference type="PROSITE" id="PS51186">
    <property type="entry name" value="GNAT"/>
    <property type="match status" value="1"/>
</dbReference>
<dbReference type="Gene3D" id="3.40.630.30">
    <property type="match status" value="1"/>
</dbReference>
<feature type="domain" description="N-acetyltransferase" evidence="3">
    <location>
        <begin position="11"/>
        <end position="178"/>
    </location>
</feature>
<dbReference type="Pfam" id="PF00583">
    <property type="entry name" value="Acetyltransf_1"/>
    <property type="match status" value="1"/>
</dbReference>
<evidence type="ECO:0000256" key="1">
    <source>
        <dbReference type="ARBA" id="ARBA00022679"/>
    </source>
</evidence>
<proteinExistence type="predicted"/>
<dbReference type="PANTHER" id="PTHR43072">
    <property type="entry name" value="N-ACETYLTRANSFERASE"/>
    <property type="match status" value="1"/>
</dbReference>
<keyword evidence="5" id="KW-1185">Reference proteome</keyword>
<evidence type="ECO:0000313" key="4">
    <source>
        <dbReference type="EMBL" id="RCW46957.1"/>
    </source>
</evidence>
<evidence type="ECO:0000313" key="5">
    <source>
        <dbReference type="Proteomes" id="UP000253495"/>
    </source>
</evidence>
<dbReference type="Proteomes" id="UP000253495">
    <property type="component" value="Unassembled WGS sequence"/>
</dbReference>
<reference evidence="4 5" key="1">
    <citation type="submission" date="2018-07" db="EMBL/GenBank/DDBJ databases">
        <title>Genomic Encyclopedia of Type Strains, Phase III (KMG-III): the genomes of soil and plant-associated and newly described type strains.</title>
        <authorList>
            <person name="Whitman W."/>
        </authorList>
    </citation>
    <scope>NUCLEOTIDE SEQUENCE [LARGE SCALE GENOMIC DNA]</scope>
    <source>
        <strain evidence="4 5">CECT 8575</strain>
    </source>
</reference>
<accession>A0A368VY93</accession>
<dbReference type="SUPFAM" id="SSF55729">
    <property type="entry name" value="Acyl-CoA N-acyltransferases (Nat)"/>
    <property type="match status" value="1"/>
</dbReference>
<keyword evidence="2" id="KW-0012">Acyltransferase</keyword>
<dbReference type="GO" id="GO:0016747">
    <property type="term" value="F:acyltransferase activity, transferring groups other than amino-acyl groups"/>
    <property type="evidence" value="ECO:0007669"/>
    <property type="project" value="InterPro"/>
</dbReference>
<evidence type="ECO:0000256" key="2">
    <source>
        <dbReference type="ARBA" id="ARBA00023315"/>
    </source>
</evidence>
<evidence type="ECO:0000259" key="3">
    <source>
        <dbReference type="PROSITE" id="PS51186"/>
    </source>
</evidence>